<feature type="transmembrane region" description="Helical" evidence="1">
    <location>
        <begin position="154"/>
        <end position="174"/>
    </location>
</feature>
<dbReference type="PROSITE" id="PS51257">
    <property type="entry name" value="PROKAR_LIPOPROTEIN"/>
    <property type="match status" value="1"/>
</dbReference>
<keyword evidence="1" id="KW-0472">Membrane</keyword>
<feature type="transmembrane region" description="Helical" evidence="1">
    <location>
        <begin position="123"/>
        <end position="147"/>
    </location>
</feature>
<protein>
    <submittedName>
        <fullName evidence="2 4">Uncharacterized protein</fullName>
    </submittedName>
</protein>
<dbReference type="Proteomes" id="UP000035682">
    <property type="component" value="Unplaced"/>
</dbReference>
<keyword evidence="3" id="KW-1185">Reference proteome</keyword>
<organism evidence="2">
    <name type="scientific">Strongyloides ratti</name>
    <name type="common">Parasitic roundworm</name>
    <dbReference type="NCBI Taxonomy" id="34506"/>
    <lineage>
        <taxon>Eukaryota</taxon>
        <taxon>Metazoa</taxon>
        <taxon>Ecdysozoa</taxon>
        <taxon>Nematoda</taxon>
        <taxon>Chromadorea</taxon>
        <taxon>Rhabditida</taxon>
        <taxon>Tylenchina</taxon>
        <taxon>Panagrolaimomorpha</taxon>
        <taxon>Strongyloidoidea</taxon>
        <taxon>Strongyloididae</taxon>
        <taxon>Strongyloides</taxon>
    </lineage>
</organism>
<gene>
    <name evidence="2 4 5" type="ORF">SRAE_2000481900</name>
</gene>
<evidence type="ECO:0000313" key="5">
    <source>
        <dbReference type="WormBase" id="SRAE_2000481900"/>
    </source>
</evidence>
<dbReference type="CTD" id="36382558"/>
<dbReference type="WormBase" id="SRAE_2000481900">
    <property type="protein sequence ID" value="SRP02349"/>
    <property type="gene ID" value="WBGene00265065"/>
</dbReference>
<dbReference type="EMBL" id="LN609529">
    <property type="protein sequence ID" value="CEF70185.1"/>
    <property type="molecule type" value="Genomic_DNA"/>
</dbReference>
<accession>A0A090N073</accession>
<sequence length="240" mass="28258">MNFGAKFWVFIIILISSCYELGSKYYYNTNGIFYSPNLSYAVKIEKLPNETIIKVDNQVVKKGYVYYDYNNCYYSKKDPKEYGLRVDSINVSLIVTTDDNRTIDICLKLRTTKNRNMIQWRNYMFIADVIALLKIPIILCMFFCMWGKTHFVKILLFISTIQVISTFFSDWLLIVGKHKFYQFVNLTEEEAVGKFGLPRTMIDGFLLFYMGTDLVIQCLTIILIFIYWGLICGKEFYFLV</sequence>
<keyword evidence="1" id="KW-0812">Transmembrane</keyword>
<keyword evidence="1" id="KW-1133">Transmembrane helix</keyword>
<dbReference type="WBParaSite" id="SRAE_2000481900.1">
    <property type="protein sequence ID" value="SRAE_2000481900.1"/>
    <property type="gene ID" value="WBGene00265065"/>
</dbReference>
<feature type="transmembrane region" description="Helical" evidence="1">
    <location>
        <begin position="7"/>
        <end position="27"/>
    </location>
</feature>
<reference evidence="4" key="2">
    <citation type="submission" date="2020-12" db="UniProtKB">
        <authorList>
            <consortium name="WormBaseParasite"/>
        </authorList>
    </citation>
    <scope>IDENTIFICATION</scope>
</reference>
<dbReference type="AlphaFoldDB" id="A0A090N073"/>
<name>A0A090N073_STRRB</name>
<evidence type="ECO:0000256" key="1">
    <source>
        <dbReference type="SAM" id="Phobius"/>
    </source>
</evidence>
<reference evidence="2 3" key="1">
    <citation type="submission" date="2014-09" db="EMBL/GenBank/DDBJ databases">
        <authorList>
            <person name="Martin A.A."/>
        </authorList>
    </citation>
    <scope>NUCLEOTIDE SEQUENCE</scope>
    <source>
        <strain evidence="3">ED321</strain>
        <strain evidence="2">ED321 Heterogonic</strain>
    </source>
</reference>
<evidence type="ECO:0000313" key="3">
    <source>
        <dbReference type="Proteomes" id="UP000035682"/>
    </source>
</evidence>
<evidence type="ECO:0000313" key="4">
    <source>
        <dbReference type="WBParaSite" id="SRAE_2000481900.1"/>
    </source>
</evidence>
<proteinExistence type="predicted"/>
<evidence type="ECO:0000313" key="2">
    <source>
        <dbReference type="EMBL" id="CEF70185.1"/>
    </source>
</evidence>
<dbReference type="RefSeq" id="XP_024509384.1">
    <property type="nucleotide sequence ID" value="XM_024643747.1"/>
</dbReference>
<dbReference type="GeneID" id="36382558"/>
<feature type="transmembrane region" description="Helical" evidence="1">
    <location>
        <begin position="206"/>
        <end position="230"/>
    </location>
</feature>